<keyword evidence="7" id="KW-0819">tRNA processing</keyword>
<feature type="binding site" evidence="15">
    <location>
        <position position="99"/>
    </location>
    <ligand>
        <name>[4Fe-4S] cluster</name>
        <dbReference type="ChEBI" id="CHEBI:49883"/>
        <note>4Fe-4S-S-AdoMet</note>
    </ligand>
</feature>
<dbReference type="OrthoDB" id="49957at2157"/>
<evidence type="ECO:0000256" key="11">
    <source>
        <dbReference type="ARBA" id="ARBA00023014"/>
    </source>
</evidence>
<keyword evidence="9" id="KW-0694">RNA-binding</keyword>
<dbReference type="SFLD" id="SFLDS00029">
    <property type="entry name" value="Radical_SAM"/>
    <property type="match status" value="1"/>
</dbReference>
<evidence type="ECO:0000256" key="3">
    <source>
        <dbReference type="ARBA" id="ARBA00022485"/>
    </source>
</evidence>
<dbReference type="Pfam" id="PF16199">
    <property type="entry name" value="Radical_SAM_C"/>
    <property type="match status" value="1"/>
</dbReference>
<keyword evidence="5 17" id="KW-0808">Transferase</keyword>
<keyword evidence="6" id="KW-0949">S-adenosyl-L-methionine</keyword>
<dbReference type="PANTHER" id="PTHR11135">
    <property type="entry name" value="HISTONE ACETYLTRANSFERASE-RELATED"/>
    <property type="match status" value="1"/>
</dbReference>
<keyword evidence="12" id="KW-0012">Acyltransferase</keyword>
<dbReference type="GO" id="GO:0000049">
    <property type="term" value="F:tRNA binding"/>
    <property type="evidence" value="ECO:0007669"/>
    <property type="project" value="UniProtKB-KW"/>
</dbReference>
<dbReference type="SFLD" id="SFLDF00344">
    <property type="entry name" value="ELP3-like"/>
    <property type="match status" value="1"/>
</dbReference>
<dbReference type="Gene3D" id="3.20.20.70">
    <property type="entry name" value="Aldolase class I"/>
    <property type="match status" value="1"/>
</dbReference>
<evidence type="ECO:0000256" key="13">
    <source>
        <dbReference type="ARBA" id="ARBA00044771"/>
    </source>
</evidence>
<name>F9CVM7_9ARCH</name>
<keyword evidence="8 15" id="KW-0479">Metal-binding</keyword>
<keyword evidence="10 15" id="KW-0408">Iron</keyword>
<dbReference type="InterPro" id="IPR039661">
    <property type="entry name" value="ELP3"/>
</dbReference>
<dbReference type="InterPro" id="IPR006638">
    <property type="entry name" value="Elp3/MiaA/NifB-like_rSAM"/>
</dbReference>
<dbReference type="InterPro" id="IPR007197">
    <property type="entry name" value="rSAM"/>
</dbReference>
<evidence type="ECO:0000256" key="7">
    <source>
        <dbReference type="ARBA" id="ARBA00022694"/>
    </source>
</evidence>
<dbReference type="InterPro" id="IPR034687">
    <property type="entry name" value="ELP3-like"/>
</dbReference>
<dbReference type="GO" id="GO:0005737">
    <property type="term" value="C:cytoplasm"/>
    <property type="evidence" value="ECO:0007669"/>
    <property type="project" value="TreeGrafter"/>
</dbReference>
<dbReference type="NCBIfam" id="TIGR01211">
    <property type="entry name" value="ELP3"/>
    <property type="match status" value="1"/>
</dbReference>
<dbReference type="EMBL" id="AFPU01000001">
    <property type="protein sequence ID" value="EGP93329.1"/>
    <property type="molecule type" value="Genomic_DNA"/>
</dbReference>
<evidence type="ECO:0000256" key="6">
    <source>
        <dbReference type="ARBA" id="ARBA00022691"/>
    </source>
</evidence>
<dbReference type="AlphaFoldDB" id="F9CVM7"/>
<sequence>MNKLDVLFSTACTEITQNLLTIKEPTKKQVKAEIKKICAKYALERIPRNHEILSTVKDNDFFKLQKVLLKKPIKTASGVSVIALMPKPYACPHGRCTYCPGGIEFNSPNSYTGKEPSTLNAIQNEYDPKLQIISKIEKLIAFGHDPSKMEIVIVGGTFLFMPKDYQENFIKSCYDALNGIDSKNLEEAKLNNEHAKIRNVGFTIETKPDYCKQKHVDAMLDYGITRIEIGVQSLQNRVYQIVNRGHNYNDVIESFQISKDAGYKIVAHMMPGLPTMTPEGDIADFKKLFEDPELRPDMLKIYPSLVIENTPLYEEYKQGRYSPYSDQDMIKVLTEVKKNVPKWVRIMRVQREISPNEIIAGPKSGNLRQIVQQNLSKQGISCKCIRCREAGLSNKKTNEQDIKLNRINYDSSGGKEVFLSYEDSNESIYGFLRLRKPSNLAHRKEIGDNSCIVRELHVYGKSLKLGEKLENEIQHSGLGKNLMKEAEKISKEEFDATKLLVISAVGTREYYQKIGYSLYGPYMTKSLNKE</sequence>
<dbReference type="Gene3D" id="3.40.630.30">
    <property type="match status" value="1"/>
</dbReference>
<dbReference type="PIRSF" id="PIRSF005669">
    <property type="entry name" value="Hist_AcTrfase_ELP3"/>
    <property type="match status" value="1"/>
</dbReference>
<dbReference type="InterPro" id="IPR056591">
    <property type="entry name" value="ELP3-like_N"/>
</dbReference>
<evidence type="ECO:0000256" key="14">
    <source>
        <dbReference type="ARBA" id="ARBA00047372"/>
    </source>
</evidence>
<keyword evidence="18" id="KW-1185">Reference proteome</keyword>
<keyword evidence="3" id="KW-0004">4Fe-4S</keyword>
<dbReference type="CDD" id="cd01335">
    <property type="entry name" value="Radical_SAM"/>
    <property type="match status" value="1"/>
</dbReference>
<evidence type="ECO:0000256" key="1">
    <source>
        <dbReference type="ARBA" id="ARBA00005217"/>
    </source>
</evidence>
<accession>F9CVM7</accession>
<dbReference type="GO" id="GO:0046872">
    <property type="term" value="F:metal ion binding"/>
    <property type="evidence" value="ECO:0007669"/>
    <property type="project" value="UniProtKB-KW"/>
</dbReference>
<reference evidence="17 18" key="1">
    <citation type="journal article" date="2011" name="J. Bacteriol.">
        <title>Genome Sequence of an Ammonia-Oxidizing Soil Archaeon, "Candidatus Nitrosoarchaeum koreensis" MY1.</title>
        <authorList>
            <person name="Kim B.K."/>
            <person name="Jung M.Y."/>
            <person name="Yu D.S."/>
            <person name="Park S.J."/>
            <person name="Oh T.K."/>
            <person name="Rhee S.K."/>
            <person name="Kim J.F."/>
        </authorList>
    </citation>
    <scope>NUCLEOTIDE SEQUENCE [LARGE SCALE GENOMIC DNA]</scope>
    <source>
        <strain evidence="17 18">MY1</strain>
    </source>
</reference>
<evidence type="ECO:0000256" key="4">
    <source>
        <dbReference type="ARBA" id="ARBA00022555"/>
    </source>
</evidence>
<dbReference type="GO" id="GO:0051539">
    <property type="term" value="F:4 iron, 4 sulfur cluster binding"/>
    <property type="evidence" value="ECO:0007669"/>
    <property type="project" value="UniProtKB-KW"/>
</dbReference>
<evidence type="ECO:0000256" key="15">
    <source>
        <dbReference type="PIRSR" id="PIRSR005669-1"/>
    </source>
</evidence>
<evidence type="ECO:0000256" key="10">
    <source>
        <dbReference type="ARBA" id="ARBA00023004"/>
    </source>
</evidence>
<comment type="catalytic activity">
    <reaction evidence="14">
        <text>uridine(34) in tRNA + acetyl-CoA + S-adenosyl-L-methionine + H2O = 5-(carboxymethyl)uridine(34) in tRNA + 5'-deoxyadenosine + L-methionine + CoA + 2 H(+)</text>
        <dbReference type="Rhea" id="RHEA:61020"/>
        <dbReference type="Rhea" id="RHEA-COMP:10407"/>
        <dbReference type="Rhea" id="RHEA-COMP:11727"/>
        <dbReference type="ChEBI" id="CHEBI:15377"/>
        <dbReference type="ChEBI" id="CHEBI:15378"/>
        <dbReference type="ChEBI" id="CHEBI:17319"/>
        <dbReference type="ChEBI" id="CHEBI:57287"/>
        <dbReference type="ChEBI" id="CHEBI:57288"/>
        <dbReference type="ChEBI" id="CHEBI:57844"/>
        <dbReference type="ChEBI" id="CHEBI:59789"/>
        <dbReference type="ChEBI" id="CHEBI:65315"/>
        <dbReference type="ChEBI" id="CHEBI:74882"/>
        <dbReference type="EC" id="2.3.1.311"/>
    </reaction>
    <physiologicalReaction direction="left-to-right" evidence="14">
        <dbReference type="Rhea" id="RHEA:61021"/>
    </physiologicalReaction>
</comment>
<gene>
    <name evidence="17" type="ORF">MY1_0564</name>
</gene>
<evidence type="ECO:0000259" key="16">
    <source>
        <dbReference type="PROSITE" id="PS51918"/>
    </source>
</evidence>
<evidence type="ECO:0000313" key="17">
    <source>
        <dbReference type="EMBL" id="EGP93329.1"/>
    </source>
</evidence>
<keyword evidence="4" id="KW-0820">tRNA-binding</keyword>
<dbReference type="PROSITE" id="PS51918">
    <property type="entry name" value="RADICAL_SAM"/>
    <property type="match status" value="1"/>
</dbReference>
<evidence type="ECO:0000313" key="18">
    <source>
        <dbReference type="Proteomes" id="UP000004440"/>
    </source>
</evidence>
<organism evidence="17 18">
    <name type="scientific">Nitrosarchaeum koreense MY1</name>
    <dbReference type="NCBI Taxonomy" id="1001994"/>
    <lineage>
        <taxon>Archaea</taxon>
        <taxon>Nitrososphaerota</taxon>
        <taxon>Nitrososphaeria</taxon>
        <taxon>Nitrosopumilales</taxon>
        <taxon>Nitrosopumilaceae</taxon>
        <taxon>Nitrosarchaeum</taxon>
    </lineage>
</organism>
<comment type="cofactor">
    <cofactor evidence="15">
        <name>[4Fe-4S] cluster</name>
        <dbReference type="ChEBI" id="CHEBI:49883"/>
    </cofactor>
    <text evidence="15">Binds 1 [4Fe-4S] cluster. The cluster is coordinated with 3 cysteines and an exchangeable S-adenosyl-L-methionine.</text>
</comment>
<feature type="binding site" evidence="15">
    <location>
        <position position="96"/>
    </location>
    <ligand>
        <name>[4Fe-4S] cluster</name>
        <dbReference type="ChEBI" id="CHEBI:49883"/>
        <note>4Fe-4S-S-AdoMet</note>
    </ligand>
</feature>
<dbReference type="Pfam" id="PF04055">
    <property type="entry name" value="Radical_SAM"/>
    <property type="match status" value="1"/>
</dbReference>
<dbReference type="Proteomes" id="UP000004440">
    <property type="component" value="Unassembled WGS sequence"/>
</dbReference>
<evidence type="ECO:0000256" key="8">
    <source>
        <dbReference type="ARBA" id="ARBA00022723"/>
    </source>
</evidence>
<dbReference type="InterPro" id="IPR032432">
    <property type="entry name" value="Radical_SAM_C"/>
</dbReference>
<feature type="domain" description="Radical SAM core" evidence="16">
    <location>
        <begin position="74"/>
        <end position="356"/>
    </location>
</feature>
<dbReference type="PANTHER" id="PTHR11135:SF0">
    <property type="entry name" value="ELONGATOR COMPLEX PROTEIN 3"/>
    <property type="match status" value="1"/>
</dbReference>
<dbReference type="InterPro" id="IPR058240">
    <property type="entry name" value="rSAM_sf"/>
</dbReference>
<evidence type="ECO:0000256" key="9">
    <source>
        <dbReference type="ARBA" id="ARBA00022884"/>
    </source>
</evidence>
<proteinExistence type="inferred from homology"/>
<dbReference type="InterPro" id="IPR013785">
    <property type="entry name" value="Aldolase_TIM"/>
</dbReference>
<evidence type="ECO:0000256" key="2">
    <source>
        <dbReference type="ARBA" id="ARBA00005494"/>
    </source>
</evidence>
<dbReference type="SMART" id="SM00729">
    <property type="entry name" value="Elp3"/>
    <property type="match status" value="1"/>
</dbReference>
<comment type="pathway">
    <text evidence="1">tRNA modification.</text>
</comment>
<dbReference type="RefSeq" id="WP_007550050.1">
    <property type="nucleotide sequence ID" value="NZ_AFPU01000001.1"/>
</dbReference>
<dbReference type="GO" id="GO:0002926">
    <property type="term" value="P:tRNA wobble base 5-methoxycarbonylmethyl-2-thiouridinylation"/>
    <property type="evidence" value="ECO:0007669"/>
    <property type="project" value="TreeGrafter"/>
</dbReference>
<protein>
    <recommendedName>
        <fullName evidence="13">tRNA carboxymethyluridine synthase</fullName>
        <ecNumber evidence="13">2.3.1.311</ecNumber>
    </recommendedName>
</protein>
<comment type="similarity">
    <text evidence="2">Belongs to the ELP3 family.</text>
</comment>
<evidence type="ECO:0000256" key="5">
    <source>
        <dbReference type="ARBA" id="ARBA00022679"/>
    </source>
</evidence>
<dbReference type="SUPFAM" id="SSF102114">
    <property type="entry name" value="Radical SAM enzymes"/>
    <property type="match status" value="1"/>
</dbReference>
<dbReference type="STRING" id="1001994.MY1_0564"/>
<comment type="caution">
    <text evidence="17">The sequence shown here is derived from an EMBL/GenBank/DDBJ whole genome shotgun (WGS) entry which is preliminary data.</text>
</comment>
<keyword evidence="11 15" id="KW-0411">Iron-sulfur</keyword>
<dbReference type="InterPro" id="IPR016181">
    <property type="entry name" value="Acyl_CoA_acyltransferase"/>
</dbReference>
<dbReference type="SUPFAM" id="SSF55729">
    <property type="entry name" value="Acyl-CoA N-acyltransferases (Nat)"/>
    <property type="match status" value="1"/>
</dbReference>
<dbReference type="Pfam" id="PF23613">
    <property type="entry name" value="ELP3_N"/>
    <property type="match status" value="1"/>
</dbReference>
<feature type="binding site" evidence="15">
    <location>
        <position position="91"/>
    </location>
    <ligand>
        <name>[4Fe-4S] cluster</name>
        <dbReference type="ChEBI" id="CHEBI:49883"/>
        <note>4Fe-4S-S-AdoMet</note>
    </ligand>
</feature>
<evidence type="ECO:0000256" key="12">
    <source>
        <dbReference type="ARBA" id="ARBA00023315"/>
    </source>
</evidence>
<dbReference type="EC" id="2.3.1.311" evidence="13"/>
<dbReference type="SFLD" id="SFLDG01086">
    <property type="entry name" value="elongater_protein-like"/>
    <property type="match status" value="1"/>
</dbReference>
<dbReference type="PATRIC" id="fig|1001994.6.peg.545"/>
<dbReference type="GO" id="GO:0106261">
    <property type="term" value="F:tRNA uridine(34) acetyltransferase activity"/>
    <property type="evidence" value="ECO:0007669"/>
    <property type="project" value="UniProtKB-EC"/>
</dbReference>